<evidence type="ECO:0000313" key="3">
    <source>
        <dbReference type="Proteomes" id="UP000326198"/>
    </source>
</evidence>
<dbReference type="AlphaFoldDB" id="A0A5N7ASG1"/>
<evidence type="ECO:0000313" key="2">
    <source>
        <dbReference type="EMBL" id="KAE8372794.1"/>
    </source>
</evidence>
<reference evidence="2 3" key="1">
    <citation type="submission" date="2019-04" db="EMBL/GenBank/DDBJ databases">
        <title>Friends and foes A comparative genomics studyof 23 Aspergillus species from section Flavi.</title>
        <authorList>
            <consortium name="DOE Joint Genome Institute"/>
            <person name="Kjaerbolling I."/>
            <person name="Vesth T."/>
            <person name="Frisvad J.C."/>
            <person name="Nybo J.L."/>
            <person name="Theobald S."/>
            <person name="Kildgaard S."/>
            <person name="Isbrandt T."/>
            <person name="Kuo A."/>
            <person name="Sato A."/>
            <person name="Lyhne E.K."/>
            <person name="Kogle M.E."/>
            <person name="Wiebenga A."/>
            <person name="Kun R.S."/>
            <person name="Lubbers R.J."/>
            <person name="Makela M.R."/>
            <person name="Barry K."/>
            <person name="Chovatia M."/>
            <person name="Clum A."/>
            <person name="Daum C."/>
            <person name="Haridas S."/>
            <person name="He G."/>
            <person name="LaButti K."/>
            <person name="Lipzen A."/>
            <person name="Mondo S."/>
            <person name="Riley R."/>
            <person name="Salamov A."/>
            <person name="Simmons B.A."/>
            <person name="Magnuson J.K."/>
            <person name="Henrissat B."/>
            <person name="Mortensen U.H."/>
            <person name="Larsen T.O."/>
            <person name="Devries R.P."/>
            <person name="Grigoriev I.V."/>
            <person name="Machida M."/>
            <person name="Baker S.E."/>
            <person name="Andersen M.R."/>
        </authorList>
    </citation>
    <scope>NUCLEOTIDE SEQUENCE [LARGE SCALE GENOMIC DNA]</scope>
    <source>
        <strain evidence="2 3">IBT 29228</strain>
    </source>
</reference>
<name>A0A5N7ASG1_9EURO</name>
<proteinExistence type="predicted"/>
<dbReference type="OrthoDB" id="1394818at2759"/>
<dbReference type="GO" id="GO:0006355">
    <property type="term" value="P:regulation of DNA-templated transcription"/>
    <property type="evidence" value="ECO:0007669"/>
    <property type="project" value="InterPro"/>
</dbReference>
<keyword evidence="3" id="KW-1185">Reference proteome</keyword>
<feature type="domain" description="Azaphilone pigments biosynthesis cluster protein L N-terminal" evidence="1">
    <location>
        <begin position="2"/>
        <end position="142"/>
    </location>
</feature>
<dbReference type="InterPro" id="IPR031348">
    <property type="entry name" value="PigL_N"/>
</dbReference>
<dbReference type="Proteomes" id="UP000326198">
    <property type="component" value="Unassembled WGS sequence"/>
</dbReference>
<dbReference type="Pfam" id="PF17111">
    <property type="entry name" value="PigL_N"/>
    <property type="match status" value="1"/>
</dbReference>
<dbReference type="PANTHER" id="PTHR36167">
    <property type="entry name" value="C2H2 FINGER DOMAIN TRANSCRIPTION FACTOR (EUROFUNG)-RELATED"/>
    <property type="match status" value="1"/>
</dbReference>
<dbReference type="PANTHER" id="PTHR36167:SF3">
    <property type="entry name" value="C2H2 FINGER DOMAIN TRANSCRIPTION FACTOR (EUROFUNG)-RELATED"/>
    <property type="match status" value="1"/>
</dbReference>
<dbReference type="EMBL" id="ML736341">
    <property type="protein sequence ID" value="KAE8372794.1"/>
    <property type="molecule type" value="Genomic_DNA"/>
</dbReference>
<accession>A0A5N7ASG1</accession>
<organism evidence="2 3">
    <name type="scientific">Aspergillus bertholletiae</name>
    <dbReference type="NCBI Taxonomy" id="1226010"/>
    <lineage>
        <taxon>Eukaryota</taxon>
        <taxon>Fungi</taxon>
        <taxon>Dikarya</taxon>
        <taxon>Ascomycota</taxon>
        <taxon>Pezizomycotina</taxon>
        <taxon>Eurotiomycetes</taxon>
        <taxon>Eurotiomycetidae</taxon>
        <taxon>Eurotiales</taxon>
        <taxon>Aspergillaceae</taxon>
        <taxon>Aspergillus</taxon>
        <taxon>Aspergillus subgen. Circumdati</taxon>
    </lineage>
</organism>
<protein>
    <recommendedName>
        <fullName evidence="1">Azaphilone pigments biosynthesis cluster protein L N-terminal domain-containing protein</fullName>
    </recommendedName>
</protein>
<dbReference type="InterPro" id="IPR039327">
    <property type="entry name" value="CON7-like"/>
</dbReference>
<evidence type="ECO:0000259" key="1">
    <source>
        <dbReference type="Pfam" id="PF17111"/>
    </source>
</evidence>
<sequence>MAEPIGLAAGVIAIAETGFKLSKTLYEVGSSVVNARTELNDLARELDNFAGVLISVGEIVQEGSSDNLQRPEHLIRATEKVLERCGAEFEKIRQMVHLPVGHSVPCWDRLRWPFHKSKTTKLKVSLEYSKSSLMIMLQTLHIAIGLHALRWVECSIVTLCSVLT</sequence>
<gene>
    <name evidence="2" type="ORF">BDV26DRAFT_83875</name>
</gene>